<reference evidence="2" key="1">
    <citation type="submission" date="2020-06" db="EMBL/GenBank/DDBJ databases">
        <title>WGS assembly of Ceratodon purpureus strain R40.</title>
        <authorList>
            <person name="Carey S.B."/>
            <person name="Jenkins J."/>
            <person name="Shu S."/>
            <person name="Lovell J.T."/>
            <person name="Sreedasyam A."/>
            <person name="Maumus F."/>
            <person name="Tiley G.P."/>
            <person name="Fernandez-Pozo N."/>
            <person name="Barry K."/>
            <person name="Chen C."/>
            <person name="Wang M."/>
            <person name="Lipzen A."/>
            <person name="Daum C."/>
            <person name="Saski C.A."/>
            <person name="Payton A.C."/>
            <person name="Mcbreen J.C."/>
            <person name="Conrad R.E."/>
            <person name="Kollar L.M."/>
            <person name="Olsson S."/>
            <person name="Huttunen S."/>
            <person name="Landis J.B."/>
            <person name="Wickett N.J."/>
            <person name="Johnson M.G."/>
            <person name="Rensing S.A."/>
            <person name="Grimwood J."/>
            <person name="Schmutz J."/>
            <person name="Mcdaniel S.F."/>
        </authorList>
    </citation>
    <scope>NUCLEOTIDE SEQUENCE</scope>
    <source>
        <strain evidence="2">R40</strain>
    </source>
</reference>
<evidence type="ECO:0000313" key="2">
    <source>
        <dbReference type="EMBL" id="KAG0575985.1"/>
    </source>
</evidence>
<sequence>MDVALRLPASPAAVPAPAGRITLSAAEEFCSQVRSKSTLPLESAFVLQGGKNFVRRRVAIGGTRSSARERAMSVSCSSNGGASASLPEKRVLVGCGGAALDFLASVAKFPQPDDKIRSTELQVQGGGNVGNALTAAARLGLECRIFTKVANDGPGSQILAELQSDGVDVSNVVVAEEGVSPFTYVIVDQETSTRTCIHTPGSPPLQPHELTPGIIDSLLDRADLVYFDGRLAETALLLAAEVRVPILCLDCSWMQCRDCYLCFDAIVLLYTMYFQFAGSLPLKLGRLSYIL</sequence>
<dbReference type="Gene3D" id="3.40.1190.20">
    <property type="match status" value="1"/>
</dbReference>
<dbReference type="InterPro" id="IPR052562">
    <property type="entry name" value="Ketohexokinase-related"/>
</dbReference>
<dbReference type="PANTHER" id="PTHR42774:SF3">
    <property type="entry name" value="KETOHEXOKINASE"/>
    <property type="match status" value="1"/>
</dbReference>
<dbReference type="SUPFAM" id="SSF53613">
    <property type="entry name" value="Ribokinase-like"/>
    <property type="match status" value="1"/>
</dbReference>
<dbReference type="AlphaFoldDB" id="A0A8T0HZD0"/>
<comment type="caution">
    <text evidence="2">The sequence shown here is derived from an EMBL/GenBank/DDBJ whole genome shotgun (WGS) entry which is preliminary data.</text>
</comment>
<dbReference type="InterPro" id="IPR011611">
    <property type="entry name" value="PfkB_dom"/>
</dbReference>
<gene>
    <name evidence="2" type="ORF">KC19_5G046000</name>
</gene>
<dbReference type="EMBL" id="CM026425">
    <property type="protein sequence ID" value="KAG0575985.1"/>
    <property type="molecule type" value="Genomic_DNA"/>
</dbReference>
<dbReference type="InterPro" id="IPR029056">
    <property type="entry name" value="Ribokinase-like"/>
</dbReference>
<dbReference type="PANTHER" id="PTHR42774">
    <property type="entry name" value="PHOSPHOTRANSFERASE SYSTEM TRANSPORT PROTEIN"/>
    <property type="match status" value="1"/>
</dbReference>
<name>A0A8T0HZD0_CERPU</name>
<evidence type="ECO:0000259" key="1">
    <source>
        <dbReference type="Pfam" id="PF00294"/>
    </source>
</evidence>
<dbReference type="Pfam" id="PF00294">
    <property type="entry name" value="PfkB"/>
    <property type="match status" value="1"/>
</dbReference>
<accession>A0A8T0HZD0</accession>
<evidence type="ECO:0000313" key="3">
    <source>
        <dbReference type="Proteomes" id="UP000822688"/>
    </source>
</evidence>
<proteinExistence type="predicted"/>
<keyword evidence="3" id="KW-1185">Reference proteome</keyword>
<dbReference type="Proteomes" id="UP000822688">
    <property type="component" value="Chromosome 5"/>
</dbReference>
<organism evidence="2 3">
    <name type="scientific">Ceratodon purpureus</name>
    <name type="common">Fire moss</name>
    <name type="synonym">Dicranum purpureum</name>
    <dbReference type="NCBI Taxonomy" id="3225"/>
    <lineage>
        <taxon>Eukaryota</taxon>
        <taxon>Viridiplantae</taxon>
        <taxon>Streptophyta</taxon>
        <taxon>Embryophyta</taxon>
        <taxon>Bryophyta</taxon>
        <taxon>Bryophytina</taxon>
        <taxon>Bryopsida</taxon>
        <taxon>Dicranidae</taxon>
        <taxon>Pseudoditrichales</taxon>
        <taxon>Ditrichaceae</taxon>
        <taxon>Ceratodon</taxon>
    </lineage>
</organism>
<feature type="domain" description="Carbohydrate kinase PfkB" evidence="1">
    <location>
        <begin position="99"/>
        <end position="237"/>
    </location>
</feature>
<protein>
    <recommendedName>
        <fullName evidence="1">Carbohydrate kinase PfkB domain-containing protein</fullName>
    </recommendedName>
</protein>